<name>A0A2M7RFF2_9BACT</name>
<comment type="caution">
    <text evidence="2">The sequence shown here is derived from an EMBL/GenBank/DDBJ whole genome shotgun (WGS) entry which is preliminary data.</text>
</comment>
<dbReference type="Proteomes" id="UP000230779">
    <property type="component" value="Unassembled WGS sequence"/>
</dbReference>
<evidence type="ECO:0000313" key="3">
    <source>
        <dbReference type="Proteomes" id="UP000230779"/>
    </source>
</evidence>
<evidence type="ECO:0000256" key="1">
    <source>
        <dbReference type="SAM" id="Phobius"/>
    </source>
</evidence>
<protein>
    <submittedName>
        <fullName evidence="2">Uncharacterized protein</fullName>
    </submittedName>
</protein>
<gene>
    <name evidence="2" type="ORF">COY66_06765</name>
</gene>
<feature type="transmembrane region" description="Helical" evidence="1">
    <location>
        <begin position="342"/>
        <end position="363"/>
    </location>
</feature>
<proteinExistence type="predicted"/>
<feature type="transmembrane region" description="Helical" evidence="1">
    <location>
        <begin position="403"/>
        <end position="427"/>
    </location>
</feature>
<dbReference type="EMBL" id="PFMD01000080">
    <property type="protein sequence ID" value="PIY95470.1"/>
    <property type="molecule type" value="Genomic_DNA"/>
</dbReference>
<evidence type="ECO:0000313" key="2">
    <source>
        <dbReference type="EMBL" id="PIY95470.1"/>
    </source>
</evidence>
<dbReference type="AlphaFoldDB" id="A0A2M7RFF2"/>
<keyword evidence="1" id="KW-0812">Transmembrane</keyword>
<keyword evidence="1" id="KW-1133">Transmembrane helix</keyword>
<organism evidence="2 3">
    <name type="scientific">Candidatus Kerfeldbacteria bacterium CG_4_10_14_0_8_um_filter_42_10</name>
    <dbReference type="NCBI Taxonomy" id="2014248"/>
    <lineage>
        <taxon>Bacteria</taxon>
        <taxon>Candidatus Kerfeldiibacteriota</taxon>
    </lineage>
</organism>
<sequence>MTIEDSFPFSLKQLILSFQQKPPVEDIPKDVARIKVNDTISRVSFFYEKFRNAIDYKEEHLLRKNAIERILKRRLVPGAKIEKVSRQLIYELIRGRYLPNNAVPETKILEIAHTINNYVLLLHEIVRDFKGQNYYDYRKWILGIASVELEGQLVSAHRDEAIVDFAFRTVTENLEWKDDSISQKDKNTLLYLAIHRALIKSDEPILIHHLWNFEFGEWRNAEPETIQRAGREMESFRSEVNRYLNHRLNEYLFQKIKKTSVLFQILRDVIEEDPQAANDVLTDQEAFDTKIRNVAAQRYKKARLKLERSVKRSLVYLLFTKTALALLVELPYDRYFVHEVNYVPLGVNILFHPIFLFFLAAIINTPGNKNTERIIQGIHGILSTNSESRPKWRIRPRKRKKMLMAIFQIIYAVAFLLTFGGLVSFLALMKFNAVSILFFLFFLTVVSFLGIKLRQDNKELQMQVHKEGFTSLLIDFFTIPVVRVGRWLSLKAPKVNLFVFILDVIIEAPFKSFINVSEEWVDYMKEKKDETY</sequence>
<feature type="transmembrane region" description="Helical" evidence="1">
    <location>
        <begin position="313"/>
        <end position="330"/>
    </location>
</feature>
<feature type="transmembrane region" description="Helical" evidence="1">
    <location>
        <begin position="433"/>
        <end position="453"/>
    </location>
</feature>
<keyword evidence="1" id="KW-0472">Membrane</keyword>
<reference evidence="2 3" key="1">
    <citation type="submission" date="2017-09" db="EMBL/GenBank/DDBJ databases">
        <title>Depth-based differentiation of microbial function through sediment-hosted aquifers and enrichment of novel symbionts in the deep terrestrial subsurface.</title>
        <authorList>
            <person name="Probst A.J."/>
            <person name="Ladd B."/>
            <person name="Jarett J.K."/>
            <person name="Geller-Mcgrath D.E."/>
            <person name="Sieber C.M."/>
            <person name="Emerson J.B."/>
            <person name="Anantharaman K."/>
            <person name="Thomas B.C."/>
            <person name="Malmstrom R."/>
            <person name="Stieglmeier M."/>
            <person name="Klingl A."/>
            <person name="Woyke T."/>
            <person name="Ryan C.M."/>
            <person name="Banfield J.F."/>
        </authorList>
    </citation>
    <scope>NUCLEOTIDE SEQUENCE [LARGE SCALE GENOMIC DNA]</scope>
    <source>
        <strain evidence="2">CG_4_10_14_0_8_um_filter_42_10</strain>
    </source>
</reference>
<accession>A0A2M7RFF2</accession>